<dbReference type="Gene3D" id="1.20.1440.30">
    <property type="entry name" value="Biosynthetic Protein domain"/>
    <property type="match status" value="1"/>
</dbReference>
<reference evidence="1 2" key="1">
    <citation type="submission" date="2016-11" db="EMBL/GenBank/DDBJ databases">
        <authorList>
            <person name="Jaros S."/>
            <person name="Januszkiewicz K."/>
            <person name="Wedrychowicz H."/>
        </authorList>
    </citation>
    <scope>NUCLEOTIDE SEQUENCE [LARGE SCALE GENOMIC DNA]</scope>
    <source>
        <strain evidence="1 2">CGMCC 1.10190</strain>
    </source>
</reference>
<name>A0A1M5W9U9_9BURK</name>
<proteinExistence type="predicted"/>
<dbReference type="RefSeq" id="WP_218598956.1">
    <property type="nucleotide sequence ID" value="NZ_FQXE01000005.1"/>
</dbReference>
<dbReference type="Gene3D" id="3.30.1870.10">
    <property type="entry name" value="EreA-like, domain 2"/>
    <property type="match status" value="1"/>
</dbReference>
<evidence type="ECO:0000313" key="1">
    <source>
        <dbReference type="EMBL" id="SHH84256.1"/>
    </source>
</evidence>
<dbReference type="PANTHER" id="PTHR31299">
    <property type="entry name" value="ESTERASE, PUTATIVE (AFU_ORTHOLOGUE AFUA_1G05850)-RELATED"/>
    <property type="match status" value="1"/>
</dbReference>
<accession>A0A1M5W9U9</accession>
<dbReference type="PANTHER" id="PTHR31299:SF0">
    <property type="entry name" value="ESTERASE, PUTATIVE (AFU_ORTHOLOGUE AFUA_1G05850)-RELATED"/>
    <property type="match status" value="1"/>
</dbReference>
<dbReference type="Pfam" id="PF05139">
    <property type="entry name" value="Erythro_esteras"/>
    <property type="match status" value="1"/>
</dbReference>
<dbReference type="PIRSF" id="PIRSF036794">
    <property type="entry name" value="UCP_erythr_ester"/>
    <property type="match status" value="1"/>
</dbReference>
<dbReference type="InterPro" id="IPR007815">
    <property type="entry name" value="Emycin_Estase"/>
</dbReference>
<dbReference type="CDD" id="cd14728">
    <property type="entry name" value="Ere-like"/>
    <property type="match status" value="1"/>
</dbReference>
<dbReference type="STRING" id="658167.SAMN04488135_105153"/>
<dbReference type="AlphaFoldDB" id="A0A1M5W9U9"/>
<keyword evidence="2" id="KW-1185">Reference proteome</keyword>
<dbReference type="EMBL" id="FQXE01000005">
    <property type="protein sequence ID" value="SHH84256.1"/>
    <property type="molecule type" value="Genomic_DNA"/>
</dbReference>
<dbReference type="GO" id="GO:0046677">
    <property type="term" value="P:response to antibiotic"/>
    <property type="evidence" value="ECO:0007669"/>
    <property type="project" value="InterPro"/>
</dbReference>
<evidence type="ECO:0000313" key="2">
    <source>
        <dbReference type="Proteomes" id="UP000184226"/>
    </source>
</evidence>
<dbReference type="SUPFAM" id="SSF159501">
    <property type="entry name" value="EreA/ChaN-like"/>
    <property type="match status" value="1"/>
</dbReference>
<sequence>MPSRDEEMLVDRLRLAALPLKAPGDLDPLIGAIGEARYILLGEASHGTHEFYTWRAEITKRLIVEKQCSFIAVEGDWPDCYRLNRYVKDMPDSGDSAEQVLHAFDRWPTWMWANREVAALAEWLREHNRGLPAAARVGFYGLDVYSLWDSMAAVVEYLEGVDPAFAREARAAYLCFEPYGEDVQAYARATALVPASCEDEAVAVLQALRARAPAYCKDGREAYYNAEQNALIATGAERYYRAMVRGGSMSWNVRDRHMVDTLERLMSHHGPRARAIVWEHNTHVGDARYTDMAAHGMVNVGQLLRESHRQAGEVFLAGFGTHGGTVLAGSHWGAPMQKMRMPDARAGSLEDLLHRAGIPASGTASAAAGGGDMLLVFEPRADGGIAGLDRAIDHRAIGVVYNPGAERWGNYVPTQLARRYDAFLFVDRTRALHALHMPLQGGPDLPETYPSGM</sequence>
<dbReference type="Gene3D" id="3.40.1660.10">
    <property type="entry name" value="EreA-like (biosynthetic domain)"/>
    <property type="match status" value="1"/>
</dbReference>
<dbReference type="InterPro" id="IPR052036">
    <property type="entry name" value="Hydrolase/PRTase-associated"/>
</dbReference>
<protein>
    <submittedName>
        <fullName evidence="1">Erythromycin esterase homolog</fullName>
    </submittedName>
</protein>
<dbReference type="Proteomes" id="UP000184226">
    <property type="component" value="Unassembled WGS sequence"/>
</dbReference>
<gene>
    <name evidence="1" type="ORF">SAMN04488135_105153</name>
</gene>
<organism evidence="1 2">
    <name type="scientific">Pollutimonas bauzanensis</name>
    <dbReference type="NCBI Taxonomy" id="658167"/>
    <lineage>
        <taxon>Bacteria</taxon>
        <taxon>Pseudomonadati</taxon>
        <taxon>Pseudomonadota</taxon>
        <taxon>Betaproteobacteria</taxon>
        <taxon>Burkholderiales</taxon>
        <taxon>Alcaligenaceae</taxon>
        <taxon>Pollutimonas</taxon>
    </lineage>
</organism>
<dbReference type="InterPro" id="IPR014622">
    <property type="entry name" value="UCP036794_erythomycin"/>
</dbReference>